<dbReference type="InterPro" id="IPR036396">
    <property type="entry name" value="Cyt_P450_sf"/>
</dbReference>
<dbReference type="SUPFAM" id="SSF48264">
    <property type="entry name" value="Cytochrome P450"/>
    <property type="match status" value="1"/>
</dbReference>
<keyword evidence="3 4" id="KW-0349">Heme</keyword>
<reference evidence="6 7" key="1">
    <citation type="journal article" date="2010" name="Science">
        <title>Genomic analysis of organismal complexity in the multicellular green alga Volvox carteri.</title>
        <authorList>
            <person name="Prochnik S.E."/>
            <person name="Umen J."/>
            <person name="Nedelcu A.M."/>
            <person name="Hallmann A."/>
            <person name="Miller S.M."/>
            <person name="Nishii I."/>
            <person name="Ferris P."/>
            <person name="Kuo A."/>
            <person name="Mitros T."/>
            <person name="Fritz-Laylin L.K."/>
            <person name="Hellsten U."/>
            <person name="Chapman J."/>
            <person name="Simakov O."/>
            <person name="Rensing S.A."/>
            <person name="Terry A."/>
            <person name="Pangilinan J."/>
            <person name="Kapitonov V."/>
            <person name="Jurka J."/>
            <person name="Salamov A."/>
            <person name="Shapiro H."/>
            <person name="Schmutz J."/>
            <person name="Grimwood J."/>
            <person name="Lindquist E."/>
            <person name="Lucas S."/>
            <person name="Grigoriev I.V."/>
            <person name="Schmitt R."/>
            <person name="Kirk D."/>
            <person name="Rokhsar D.S."/>
        </authorList>
    </citation>
    <scope>NUCLEOTIDE SEQUENCE [LARGE SCALE GENOMIC DNA]</scope>
    <source>
        <strain evidence="7">f. Nagariensis / Eve</strain>
    </source>
</reference>
<feature type="region of interest" description="Disordered" evidence="5">
    <location>
        <begin position="178"/>
        <end position="211"/>
    </location>
</feature>
<dbReference type="PANTHER" id="PTHR24305:SF166">
    <property type="entry name" value="CYTOCHROME P450 12A4, MITOCHONDRIAL-RELATED"/>
    <property type="match status" value="1"/>
</dbReference>
<dbReference type="eggNOG" id="KOG0158">
    <property type="taxonomic scope" value="Eukaryota"/>
</dbReference>
<dbReference type="InterPro" id="IPR050121">
    <property type="entry name" value="Cytochrome_P450_monoxygenase"/>
</dbReference>
<dbReference type="GO" id="GO:0004497">
    <property type="term" value="F:monooxygenase activity"/>
    <property type="evidence" value="ECO:0007669"/>
    <property type="project" value="UniProtKB-KW"/>
</dbReference>
<protein>
    <recommendedName>
        <fullName evidence="8">Cytochrome P450</fullName>
    </recommendedName>
</protein>
<evidence type="ECO:0000256" key="4">
    <source>
        <dbReference type="RuleBase" id="RU000461"/>
    </source>
</evidence>
<evidence type="ECO:0000256" key="3">
    <source>
        <dbReference type="PIRSR" id="PIRSR602401-1"/>
    </source>
</evidence>
<dbReference type="AlphaFoldDB" id="D8U7A3"/>
<dbReference type="Pfam" id="PF00067">
    <property type="entry name" value="p450"/>
    <property type="match status" value="2"/>
</dbReference>
<dbReference type="GO" id="GO:0020037">
    <property type="term" value="F:heme binding"/>
    <property type="evidence" value="ECO:0007669"/>
    <property type="project" value="InterPro"/>
</dbReference>
<name>D8U7A3_VOLCA</name>
<dbReference type="PROSITE" id="PS00086">
    <property type="entry name" value="CYTOCHROME_P450"/>
    <property type="match status" value="1"/>
</dbReference>
<dbReference type="STRING" id="3068.D8U7A3"/>
<evidence type="ECO:0000313" key="6">
    <source>
        <dbReference type="EMBL" id="EFJ44450.1"/>
    </source>
</evidence>
<dbReference type="Gene3D" id="1.10.630.10">
    <property type="entry name" value="Cytochrome P450"/>
    <property type="match status" value="1"/>
</dbReference>
<evidence type="ECO:0000256" key="5">
    <source>
        <dbReference type="SAM" id="MobiDB-lite"/>
    </source>
</evidence>
<feature type="region of interest" description="Disordered" evidence="5">
    <location>
        <begin position="130"/>
        <end position="154"/>
    </location>
</feature>
<dbReference type="PRINTS" id="PR00385">
    <property type="entry name" value="P450"/>
</dbReference>
<sequence>MGRTLTWMLFALDAHPEAAAKLEEELRSHDPVLAAFLALHGSHEALSSLPYLDAFVRECLRMFSVAPNGAVKVLPPESPPTRIGPYEVEPGTTVWVPFWSLHLSERNWERPLEFQPERWMNLNPRTGFITSSSSSSSSSSGSSNGASGSGDTSGTAVTTFAARCPVAAAAATTTRDVGGAHHHQGVSLNNNSSSSCSDNSGSSSSSKATRYMPFSEGSRNCVGQHLGMLQIKAVLSYLFSRFRFRLDDQRMGGVEGALARQRVNLTLEVEGGMWMAAELRSPRRGQQQQVGNAAVAAAGAGAGAS</sequence>
<accession>D8U7A3</accession>
<comment type="similarity">
    <text evidence="2 4">Belongs to the cytochrome P450 family.</text>
</comment>
<keyword evidence="3 4" id="KW-0408">Iron</keyword>
<proteinExistence type="inferred from homology"/>
<dbReference type="Proteomes" id="UP000001058">
    <property type="component" value="Unassembled WGS sequence"/>
</dbReference>
<dbReference type="OrthoDB" id="535638at2759"/>
<gene>
    <name evidence="6" type="ORF">VOLCADRAFT_118758</name>
</gene>
<dbReference type="EMBL" id="GL378364">
    <property type="protein sequence ID" value="EFJ44450.1"/>
    <property type="molecule type" value="Genomic_DNA"/>
</dbReference>
<dbReference type="InterPro" id="IPR017972">
    <property type="entry name" value="Cyt_P450_CS"/>
</dbReference>
<organism evidence="7">
    <name type="scientific">Volvox carteri f. nagariensis</name>
    <dbReference type="NCBI Taxonomy" id="3068"/>
    <lineage>
        <taxon>Eukaryota</taxon>
        <taxon>Viridiplantae</taxon>
        <taxon>Chlorophyta</taxon>
        <taxon>core chlorophytes</taxon>
        <taxon>Chlorophyceae</taxon>
        <taxon>CS clade</taxon>
        <taxon>Chlamydomonadales</taxon>
        <taxon>Volvocaceae</taxon>
        <taxon>Volvox</taxon>
    </lineage>
</organism>
<dbReference type="InterPro" id="IPR001128">
    <property type="entry name" value="Cyt_P450"/>
</dbReference>
<dbReference type="eggNOG" id="KOG0157">
    <property type="taxonomic scope" value="Eukaryota"/>
</dbReference>
<keyword evidence="3 4" id="KW-0479">Metal-binding</keyword>
<keyword evidence="4" id="KW-0503">Monooxygenase</keyword>
<feature type="region of interest" description="Disordered" evidence="5">
    <location>
        <begin position="283"/>
        <end position="305"/>
    </location>
</feature>
<dbReference type="InterPro" id="IPR002401">
    <property type="entry name" value="Cyt_P450_E_grp-I"/>
</dbReference>
<dbReference type="PRINTS" id="PR00463">
    <property type="entry name" value="EP450I"/>
</dbReference>
<dbReference type="PANTHER" id="PTHR24305">
    <property type="entry name" value="CYTOCHROME P450"/>
    <property type="match status" value="1"/>
</dbReference>
<dbReference type="GO" id="GO:0016705">
    <property type="term" value="F:oxidoreductase activity, acting on paired donors, with incorporation or reduction of molecular oxygen"/>
    <property type="evidence" value="ECO:0007669"/>
    <property type="project" value="InterPro"/>
</dbReference>
<evidence type="ECO:0000256" key="1">
    <source>
        <dbReference type="ARBA" id="ARBA00001971"/>
    </source>
</evidence>
<evidence type="ECO:0000256" key="2">
    <source>
        <dbReference type="ARBA" id="ARBA00010617"/>
    </source>
</evidence>
<feature type="binding site" description="axial binding residue" evidence="3">
    <location>
        <position position="221"/>
    </location>
    <ligand>
        <name>heme</name>
        <dbReference type="ChEBI" id="CHEBI:30413"/>
    </ligand>
    <ligandPart>
        <name>Fe</name>
        <dbReference type="ChEBI" id="CHEBI:18248"/>
    </ligandPart>
</feature>
<dbReference type="KEGG" id="vcn:VOLCADRAFT_118758"/>
<evidence type="ECO:0008006" key="8">
    <source>
        <dbReference type="Google" id="ProtNLM"/>
    </source>
</evidence>
<dbReference type="InParanoid" id="D8U7A3"/>
<keyword evidence="7" id="KW-1185">Reference proteome</keyword>
<dbReference type="GO" id="GO:0005506">
    <property type="term" value="F:iron ion binding"/>
    <property type="evidence" value="ECO:0007669"/>
    <property type="project" value="InterPro"/>
</dbReference>
<keyword evidence="4" id="KW-0560">Oxidoreductase</keyword>
<evidence type="ECO:0000313" key="7">
    <source>
        <dbReference type="Proteomes" id="UP000001058"/>
    </source>
</evidence>
<comment type="cofactor">
    <cofactor evidence="1 3">
        <name>heme</name>
        <dbReference type="ChEBI" id="CHEBI:30413"/>
    </cofactor>
</comment>
<dbReference type="RefSeq" id="XP_002954557.1">
    <property type="nucleotide sequence ID" value="XM_002954511.1"/>
</dbReference>
<feature type="compositionally biased region" description="Low complexity" evidence="5">
    <location>
        <begin position="187"/>
        <end position="206"/>
    </location>
</feature>
<feature type="compositionally biased region" description="Low complexity" evidence="5">
    <location>
        <begin position="285"/>
        <end position="299"/>
    </location>
</feature>
<dbReference type="GeneID" id="9625007"/>